<dbReference type="Proteomes" id="UP001482620">
    <property type="component" value="Unassembled WGS sequence"/>
</dbReference>
<accession>A0ABV0SIY8</accession>
<organism evidence="1 2">
    <name type="scientific">Ilyodon furcidens</name>
    <name type="common">goldbreast splitfin</name>
    <dbReference type="NCBI Taxonomy" id="33524"/>
    <lineage>
        <taxon>Eukaryota</taxon>
        <taxon>Metazoa</taxon>
        <taxon>Chordata</taxon>
        <taxon>Craniata</taxon>
        <taxon>Vertebrata</taxon>
        <taxon>Euteleostomi</taxon>
        <taxon>Actinopterygii</taxon>
        <taxon>Neopterygii</taxon>
        <taxon>Teleostei</taxon>
        <taxon>Neoteleostei</taxon>
        <taxon>Acanthomorphata</taxon>
        <taxon>Ovalentaria</taxon>
        <taxon>Atherinomorphae</taxon>
        <taxon>Cyprinodontiformes</taxon>
        <taxon>Goodeidae</taxon>
        <taxon>Ilyodon</taxon>
    </lineage>
</organism>
<keyword evidence="2" id="KW-1185">Reference proteome</keyword>
<evidence type="ECO:0000313" key="2">
    <source>
        <dbReference type="Proteomes" id="UP001482620"/>
    </source>
</evidence>
<proteinExistence type="predicted"/>
<reference evidence="1 2" key="1">
    <citation type="submission" date="2021-06" db="EMBL/GenBank/DDBJ databases">
        <authorList>
            <person name="Palmer J.M."/>
        </authorList>
    </citation>
    <scope>NUCLEOTIDE SEQUENCE [LARGE SCALE GENOMIC DNA]</scope>
    <source>
        <strain evidence="2">if_2019</strain>
        <tissue evidence="1">Muscle</tissue>
    </source>
</reference>
<name>A0ABV0SIY8_9TELE</name>
<dbReference type="EMBL" id="JAHRIQ010000397">
    <property type="protein sequence ID" value="MEQ2220532.1"/>
    <property type="molecule type" value="Genomic_DNA"/>
</dbReference>
<gene>
    <name evidence="1" type="ORF">ILYODFUR_006450</name>
</gene>
<sequence>MMIYPFDMMGTIKTKNRKDHKKKLIQHMKGKCKAKACGHVQTTSSLTFSITLQSLLQQSLKTCPDITVEGMVGMRGIRGHSHLGTVSSERKRHSLILTARAEATKQLSIKISHNGFL</sequence>
<evidence type="ECO:0000313" key="1">
    <source>
        <dbReference type="EMBL" id="MEQ2220532.1"/>
    </source>
</evidence>
<protein>
    <submittedName>
        <fullName evidence="1">Uncharacterized protein</fullName>
    </submittedName>
</protein>
<comment type="caution">
    <text evidence="1">The sequence shown here is derived from an EMBL/GenBank/DDBJ whole genome shotgun (WGS) entry which is preliminary data.</text>
</comment>